<evidence type="ECO:0000256" key="2">
    <source>
        <dbReference type="ARBA" id="ARBA00022692"/>
    </source>
</evidence>
<reference evidence="7 8" key="1">
    <citation type="submission" date="2021-03" db="EMBL/GenBank/DDBJ databases">
        <authorList>
            <person name="Kim M.K."/>
        </authorList>
    </citation>
    <scope>NUCLEOTIDE SEQUENCE [LARGE SCALE GENOMIC DNA]</scope>
    <source>
        <strain evidence="7 8">BT442</strain>
    </source>
</reference>
<accession>A0ABS3QEZ0</accession>
<sequence>MNHSTRFSLPAVPAVLLSIVSVQGGAAIAKGLFPLLGPAGTTSLRIGLSALVLLVVVRPRLGSLEPAQWRAVVPYGLALGIMNFLFYCALARVPLGLAVTLEFVGPLGLALVGSRRWVDVVWVLLAAAGIALIAPWHGQGIDLLGLAFALAAGGCWAVYIILGQRTAAVLPGQQAVAIGMLFAAVPVLPFGVASGSLLLLTPYLLLLGVLLAVFSSVLPFSLEMQALRTLPTRTFSILMSLEPVAAALSGWLLLDERLTLGQWLAVGFIVVASAGATLTASRAQPAVASE</sequence>
<evidence type="ECO:0000256" key="4">
    <source>
        <dbReference type="ARBA" id="ARBA00023136"/>
    </source>
</evidence>
<dbReference type="Proteomes" id="UP000664369">
    <property type="component" value="Unassembled WGS sequence"/>
</dbReference>
<evidence type="ECO:0000313" key="8">
    <source>
        <dbReference type="Proteomes" id="UP000664369"/>
    </source>
</evidence>
<dbReference type="SUPFAM" id="SSF103481">
    <property type="entry name" value="Multidrug resistance efflux transporter EmrE"/>
    <property type="match status" value="2"/>
</dbReference>
<protein>
    <submittedName>
        <fullName evidence="7">EamA family transporter</fullName>
    </submittedName>
</protein>
<proteinExistence type="predicted"/>
<dbReference type="PANTHER" id="PTHR32322">
    <property type="entry name" value="INNER MEMBRANE TRANSPORTER"/>
    <property type="match status" value="1"/>
</dbReference>
<feature type="domain" description="EamA" evidence="6">
    <location>
        <begin position="144"/>
        <end position="274"/>
    </location>
</feature>
<dbReference type="Gene3D" id="1.10.3730.20">
    <property type="match status" value="1"/>
</dbReference>
<keyword evidence="3 5" id="KW-1133">Transmembrane helix</keyword>
<dbReference type="EMBL" id="JAGETZ010000004">
    <property type="protein sequence ID" value="MBO2009814.1"/>
    <property type="molecule type" value="Genomic_DNA"/>
</dbReference>
<dbReference type="InterPro" id="IPR050638">
    <property type="entry name" value="AA-Vitamin_Transporters"/>
</dbReference>
<feature type="transmembrane region" description="Helical" evidence="5">
    <location>
        <begin position="260"/>
        <end position="280"/>
    </location>
</feature>
<keyword evidence="4 5" id="KW-0472">Membrane</keyword>
<organism evidence="7 8">
    <name type="scientific">Hymenobacter negativus</name>
    <dbReference type="NCBI Taxonomy" id="2795026"/>
    <lineage>
        <taxon>Bacteria</taxon>
        <taxon>Pseudomonadati</taxon>
        <taxon>Bacteroidota</taxon>
        <taxon>Cytophagia</taxon>
        <taxon>Cytophagales</taxon>
        <taxon>Hymenobacteraceae</taxon>
        <taxon>Hymenobacter</taxon>
    </lineage>
</organism>
<dbReference type="Pfam" id="PF00892">
    <property type="entry name" value="EamA"/>
    <property type="match status" value="1"/>
</dbReference>
<feature type="transmembrane region" description="Helical" evidence="5">
    <location>
        <begin position="120"/>
        <end position="137"/>
    </location>
</feature>
<feature type="transmembrane region" description="Helical" evidence="5">
    <location>
        <begin position="93"/>
        <end position="113"/>
    </location>
</feature>
<evidence type="ECO:0000259" key="6">
    <source>
        <dbReference type="Pfam" id="PF00892"/>
    </source>
</evidence>
<dbReference type="PANTHER" id="PTHR32322:SF9">
    <property type="entry name" value="AMINO-ACID METABOLITE EFFLUX PUMP-RELATED"/>
    <property type="match status" value="1"/>
</dbReference>
<feature type="transmembrane region" description="Helical" evidence="5">
    <location>
        <begin position="143"/>
        <end position="163"/>
    </location>
</feature>
<evidence type="ECO:0000313" key="7">
    <source>
        <dbReference type="EMBL" id="MBO2009814.1"/>
    </source>
</evidence>
<evidence type="ECO:0000256" key="3">
    <source>
        <dbReference type="ARBA" id="ARBA00022989"/>
    </source>
</evidence>
<feature type="transmembrane region" description="Helical" evidence="5">
    <location>
        <begin position="175"/>
        <end position="197"/>
    </location>
</feature>
<comment type="subcellular location">
    <subcellularLocation>
        <location evidence="1">Membrane</location>
        <topology evidence="1">Multi-pass membrane protein</topology>
    </subcellularLocation>
</comment>
<feature type="transmembrane region" description="Helical" evidence="5">
    <location>
        <begin position="39"/>
        <end position="57"/>
    </location>
</feature>
<dbReference type="InterPro" id="IPR000620">
    <property type="entry name" value="EamA_dom"/>
</dbReference>
<evidence type="ECO:0000256" key="5">
    <source>
        <dbReference type="SAM" id="Phobius"/>
    </source>
</evidence>
<dbReference type="InterPro" id="IPR037185">
    <property type="entry name" value="EmrE-like"/>
</dbReference>
<comment type="caution">
    <text evidence="7">The sequence shown here is derived from an EMBL/GenBank/DDBJ whole genome shotgun (WGS) entry which is preliminary data.</text>
</comment>
<name>A0ABS3QEZ0_9BACT</name>
<feature type="transmembrane region" description="Helical" evidence="5">
    <location>
        <begin position="69"/>
        <end position="87"/>
    </location>
</feature>
<feature type="transmembrane region" description="Helical" evidence="5">
    <location>
        <begin position="234"/>
        <end position="254"/>
    </location>
</feature>
<dbReference type="RefSeq" id="WP_208175424.1">
    <property type="nucleotide sequence ID" value="NZ_JAGETZ010000004.1"/>
</dbReference>
<keyword evidence="8" id="KW-1185">Reference proteome</keyword>
<keyword evidence="2 5" id="KW-0812">Transmembrane</keyword>
<feature type="transmembrane region" description="Helical" evidence="5">
    <location>
        <begin position="203"/>
        <end position="222"/>
    </location>
</feature>
<gene>
    <name evidence="7" type="ORF">J4E00_12200</name>
</gene>
<evidence type="ECO:0000256" key="1">
    <source>
        <dbReference type="ARBA" id="ARBA00004141"/>
    </source>
</evidence>